<feature type="region of interest" description="Disordered" evidence="1">
    <location>
        <begin position="121"/>
        <end position="159"/>
    </location>
</feature>
<gene>
    <name evidence="3" type="ORF">XELAEV_18022781mg</name>
</gene>
<dbReference type="PROSITE" id="PS50804">
    <property type="entry name" value="SCAN_BOX"/>
    <property type="match status" value="1"/>
</dbReference>
<dbReference type="Proteomes" id="UP000694892">
    <property type="component" value="Chromosome 4L"/>
</dbReference>
<dbReference type="InterPro" id="IPR041588">
    <property type="entry name" value="Integrase_H2C2"/>
</dbReference>
<proteinExistence type="predicted"/>
<dbReference type="SUPFAM" id="SSF47353">
    <property type="entry name" value="Retrovirus capsid dimerization domain-like"/>
    <property type="match status" value="1"/>
</dbReference>
<dbReference type="InterPro" id="IPR038269">
    <property type="entry name" value="SCAN_sf"/>
</dbReference>
<accession>A0A974D3Q4</accession>
<dbReference type="PANTHER" id="PTHR46888">
    <property type="entry name" value="ZINC KNUCKLE DOMAINCONTAINING PROTEIN-RELATED"/>
    <property type="match status" value="1"/>
</dbReference>
<dbReference type="AlphaFoldDB" id="A0A974D3Q4"/>
<dbReference type="Pfam" id="PF17921">
    <property type="entry name" value="Integrase_H2C2"/>
    <property type="match status" value="1"/>
</dbReference>
<feature type="domain" description="SCAN box" evidence="2">
    <location>
        <begin position="59"/>
        <end position="113"/>
    </location>
</feature>
<organism evidence="3 4">
    <name type="scientific">Xenopus laevis</name>
    <name type="common">African clawed frog</name>
    <dbReference type="NCBI Taxonomy" id="8355"/>
    <lineage>
        <taxon>Eukaryota</taxon>
        <taxon>Metazoa</taxon>
        <taxon>Chordata</taxon>
        <taxon>Craniata</taxon>
        <taxon>Vertebrata</taxon>
        <taxon>Euteleostomi</taxon>
        <taxon>Amphibia</taxon>
        <taxon>Batrachia</taxon>
        <taxon>Anura</taxon>
        <taxon>Pipoidea</taxon>
        <taxon>Pipidae</taxon>
        <taxon>Xenopodinae</taxon>
        <taxon>Xenopus</taxon>
        <taxon>Xenopus</taxon>
    </lineage>
</organism>
<protein>
    <recommendedName>
        <fullName evidence="2">SCAN box domain-containing protein</fullName>
    </recommendedName>
</protein>
<feature type="compositionally biased region" description="Polar residues" evidence="1">
    <location>
        <begin position="129"/>
        <end position="150"/>
    </location>
</feature>
<dbReference type="PANTHER" id="PTHR46888:SF15">
    <property type="entry name" value="ZINC FINGER AND SCAN DOMAIN-CONTAINING PROTEIN 12-LIKE"/>
    <property type="match status" value="1"/>
</dbReference>
<dbReference type="EMBL" id="CM004472">
    <property type="protein sequence ID" value="OCT84628.1"/>
    <property type="molecule type" value="Genomic_DNA"/>
</dbReference>
<dbReference type="OMA" id="WIGPLLY"/>
<name>A0A974D3Q4_XENLA</name>
<sequence length="210" mass="23773">MRQSDDSETFLMTFERVVSVQKWPEDQWAILLAPLLTGEANVYQEVKSAIMYILGLTPEVYRQWIQPAEKTADQVIQTVVLEQFLLALPVEARQWVQRQQTIALPVAVQLVENYLSAEEELGPGREPASTLQRQLSPPSAAQSPRLQGNSRMLKGQGSMRPVSWGGHFGKGKTLECILVRFFWPGVYRDVNTYFTACPDCQPPAKENQNH</sequence>
<evidence type="ECO:0000313" key="4">
    <source>
        <dbReference type="Proteomes" id="UP000694892"/>
    </source>
</evidence>
<reference evidence="4" key="1">
    <citation type="journal article" date="2016" name="Nature">
        <title>Genome evolution in the allotetraploid frog Xenopus laevis.</title>
        <authorList>
            <person name="Session A.M."/>
            <person name="Uno Y."/>
            <person name="Kwon T."/>
            <person name="Chapman J.A."/>
            <person name="Toyoda A."/>
            <person name="Takahashi S."/>
            <person name="Fukui A."/>
            <person name="Hikosaka A."/>
            <person name="Suzuki A."/>
            <person name="Kondo M."/>
            <person name="van Heeringen S.J."/>
            <person name="Quigley I."/>
            <person name="Heinz S."/>
            <person name="Ogino H."/>
            <person name="Ochi H."/>
            <person name="Hellsten U."/>
            <person name="Lyons J.B."/>
            <person name="Simakov O."/>
            <person name="Putnam N."/>
            <person name="Stites J."/>
            <person name="Kuroki Y."/>
            <person name="Tanaka T."/>
            <person name="Michiue T."/>
            <person name="Watanabe M."/>
            <person name="Bogdanovic O."/>
            <person name="Lister R."/>
            <person name="Georgiou G."/>
            <person name="Paranjpe S.S."/>
            <person name="van Kruijsbergen I."/>
            <person name="Shu S."/>
            <person name="Carlson J."/>
            <person name="Kinoshita T."/>
            <person name="Ohta Y."/>
            <person name="Mawaribuchi S."/>
            <person name="Jenkins J."/>
            <person name="Grimwood J."/>
            <person name="Schmutz J."/>
            <person name="Mitros T."/>
            <person name="Mozaffari S.V."/>
            <person name="Suzuki Y."/>
            <person name="Haramoto Y."/>
            <person name="Yamamoto T.S."/>
            <person name="Takagi C."/>
            <person name="Heald R."/>
            <person name="Miller K."/>
            <person name="Haudenschild C."/>
            <person name="Kitzman J."/>
            <person name="Nakayama T."/>
            <person name="Izutsu Y."/>
            <person name="Robert J."/>
            <person name="Fortriede J."/>
            <person name="Burns K."/>
            <person name="Lotay V."/>
            <person name="Karimi K."/>
            <person name="Yasuoka Y."/>
            <person name="Dichmann D.S."/>
            <person name="Flajnik M.F."/>
            <person name="Houston D.W."/>
            <person name="Shendure J."/>
            <person name="DuPasquier L."/>
            <person name="Vize P.D."/>
            <person name="Zorn A.M."/>
            <person name="Ito M."/>
            <person name="Marcotte E.M."/>
            <person name="Wallingford J.B."/>
            <person name="Ito Y."/>
            <person name="Asashima M."/>
            <person name="Ueno N."/>
            <person name="Matsuda Y."/>
            <person name="Veenstra G.J."/>
            <person name="Fujiyama A."/>
            <person name="Harland R.M."/>
            <person name="Taira M."/>
            <person name="Rokhsar D.S."/>
        </authorList>
    </citation>
    <scope>NUCLEOTIDE SEQUENCE [LARGE SCALE GENOMIC DNA]</scope>
    <source>
        <strain evidence="4">J</strain>
    </source>
</reference>
<evidence type="ECO:0000259" key="2">
    <source>
        <dbReference type="PROSITE" id="PS50804"/>
    </source>
</evidence>
<dbReference type="Gene3D" id="1.10.340.70">
    <property type="match status" value="1"/>
</dbReference>
<evidence type="ECO:0000313" key="3">
    <source>
        <dbReference type="EMBL" id="OCT84628.1"/>
    </source>
</evidence>
<dbReference type="Gene3D" id="1.10.4020.10">
    <property type="entry name" value="DNA breaking-rejoining enzymes"/>
    <property type="match status" value="1"/>
</dbReference>
<dbReference type="Pfam" id="PF02023">
    <property type="entry name" value="SCAN"/>
    <property type="match status" value="1"/>
</dbReference>
<dbReference type="InterPro" id="IPR003309">
    <property type="entry name" value="SCAN_dom"/>
</dbReference>
<evidence type="ECO:0000256" key="1">
    <source>
        <dbReference type="SAM" id="MobiDB-lite"/>
    </source>
</evidence>